<dbReference type="SUPFAM" id="SSF54695">
    <property type="entry name" value="POZ domain"/>
    <property type="match status" value="1"/>
</dbReference>
<feature type="non-terminal residue" evidence="9">
    <location>
        <position position="1"/>
    </location>
</feature>
<dbReference type="GO" id="GO:0043005">
    <property type="term" value="C:neuron projection"/>
    <property type="evidence" value="ECO:0007669"/>
    <property type="project" value="UniProtKB-SubCell"/>
</dbReference>
<feature type="domain" description="Potassium channel tetramerisation-type BTB" evidence="7">
    <location>
        <begin position="2"/>
        <end position="49"/>
    </location>
</feature>
<sequence>GKYFIDRDGVLFRYVLDFLRNQKLVLPENFHERDRLRREADYFQLYALIETLGGARRLDPVRMLGEDGNAAFGTFDGRRGSITLGYRGTFAFGRDGLADVKFRKLNRVLVCGRVALCREVFGETLNESRDPDHSGQTDRYTARFFLKHTFLEQSFALHSKDEAPFFVVAQLSPQAAKVATNVAAVKAAVDENGGIALDDLEATLGMNATLISRIPRGKLGYNKKRAPLLLSGEQNSARRAVDMLMDAGFRCVASCGSGTSGSAADLKPGMDTEEARWNHYNEFVFFRD</sequence>
<feature type="domain" description="KCTD8/12/16 H1" evidence="8">
    <location>
        <begin position="80"/>
        <end position="178"/>
    </location>
</feature>
<evidence type="ECO:0000256" key="1">
    <source>
        <dbReference type="ARBA" id="ARBA00004236"/>
    </source>
</evidence>
<organism evidence="9">
    <name type="scientific">Notodromas monacha</name>
    <dbReference type="NCBI Taxonomy" id="399045"/>
    <lineage>
        <taxon>Eukaryota</taxon>
        <taxon>Metazoa</taxon>
        <taxon>Ecdysozoa</taxon>
        <taxon>Arthropoda</taxon>
        <taxon>Crustacea</taxon>
        <taxon>Oligostraca</taxon>
        <taxon>Ostracoda</taxon>
        <taxon>Podocopa</taxon>
        <taxon>Podocopida</taxon>
        <taxon>Cypridocopina</taxon>
        <taxon>Cypridoidea</taxon>
        <taxon>Cyprididae</taxon>
        <taxon>Notodromas</taxon>
    </lineage>
</organism>
<dbReference type="AlphaFoldDB" id="A0A7R9BYE6"/>
<keyword evidence="10" id="KW-1185">Reference proteome</keyword>
<gene>
    <name evidence="9" type="ORF">NMOB1V02_LOCUS10592</name>
</gene>
<keyword evidence="4" id="KW-0597">Phosphoprotein</keyword>
<evidence type="ECO:0000259" key="8">
    <source>
        <dbReference type="Pfam" id="PF23110"/>
    </source>
</evidence>
<comment type="subcellular location">
    <subcellularLocation>
        <location evidence="1">Cell membrane</location>
    </subcellularLocation>
    <subcellularLocation>
        <location evidence="2">Cell projection</location>
        <location evidence="2">Neuron projection</location>
    </subcellularLocation>
</comment>
<evidence type="ECO:0000256" key="5">
    <source>
        <dbReference type="ARBA" id="ARBA00023136"/>
    </source>
</evidence>
<dbReference type="PANTHER" id="PTHR14499:SF136">
    <property type="entry name" value="GH08630P"/>
    <property type="match status" value="1"/>
</dbReference>
<keyword evidence="3" id="KW-1003">Cell membrane</keyword>
<dbReference type="OrthoDB" id="2414723at2759"/>
<dbReference type="Gene3D" id="3.30.710.10">
    <property type="entry name" value="Potassium Channel Kv1.1, Chain A"/>
    <property type="match status" value="1"/>
</dbReference>
<evidence type="ECO:0000256" key="2">
    <source>
        <dbReference type="ARBA" id="ARBA00004487"/>
    </source>
</evidence>
<reference evidence="9" key="1">
    <citation type="submission" date="2020-11" db="EMBL/GenBank/DDBJ databases">
        <authorList>
            <person name="Tran Van P."/>
        </authorList>
    </citation>
    <scope>NUCLEOTIDE SEQUENCE</scope>
</reference>
<dbReference type="InterPro" id="IPR057093">
    <property type="entry name" value="H1_KCTD8_12_16"/>
</dbReference>
<evidence type="ECO:0000256" key="3">
    <source>
        <dbReference type="ARBA" id="ARBA00022475"/>
    </source>
</evidence>
<keyword evidence="6" id="KW-0966">Cell projection</keyword>
<evidence type="ECO:0000259" key="7">
    <source>
        <dbReference type="Pfam" id="PF02214"/>
    </source>
</evidence>
<dbReference type="GO" id="GO:0005886">
    <property type="term" value="C:plasma membrane"/>
    <property type="evidence" value="ECO:0007669"/>
    <property type="project" value="UniProtKB-SubCell"/>
</dbReference>
<evidence type="ECO:0008006" key="11">
    <source>
        <dbReference type="Google" id="ProtNLM"/>
    </source>
</evidence>
<dbReference type="CDD" id="cd22204">
    <property type="entry name" value="H1_KCTD12-like"/>
    <property type="match status" value="1"/>
</dbReference>
<protein>
    <recommendedName>
        <fullName evidence="11">Potassium channel tetramerisation-type BTB domain-containing protein</fullName>
    </recommendedName>
</protein>
<dbReference type="Pfam" id="PF23110">
    <property type="entry name" value="H1_KCTD8_12_16"/>
    <property type="match status" value="2"/>
</dbReference>
<dbReference type="InterPro" id="IPR003131">
    <property type="entry name" value="T1-type_BTB"/>
</dbReference>
<dbReference type="Proteomes" id="UP000678499">
    <property type="component" value="Unassembled WGS sequence"/>
</dbReference>
<keyword evidence="5" id="KW-0472">Membrane</keyword>
<evidence type="ECO:0000256" key="4">
    <source>
        <dbReference type="ARBA" id="ARBA00022553"/>
    </source>
</evidence>
<proteinExistence type="predicted"/>
<dbReference type="InterPro" id="IPR011333">
    <property type="entry name" value="SKP1/BTB/POZ_sf"/>
</dbReference>
<dbReference type="EMBL" id="OA886651">
    <property type="protein sequence ID" value="CAD7282974.1"/>
    <property type="molecule type" value="Genomic_DNA"/>
</dbReference>
<evidence type="ECO:0000313" key="9">
    <source>
        <dbReference type="EMBL" id="CAD7282974.1"/>
    </source>
</evidence>
<dbReference type="GO" id="GO:0051260">
    <property type="term" value="P:protein homooligomerization"/>
    <property type="evidence" value="ECO:0007669"/>
    <property type="project" value="InterPro"/>
</dbReference>
<name>A0A7R9BYE6_9CRUS</name>
<accession>A0A7R9BYE6</accession>
<dbReference type="PANTHER" id="PTHR14499">
    <property type="entry name" value="POTASSIUM CHANNEL TETRAMERIZATION DOMAIN-CONTAINING"/>
    <property type="match status" value="1"/>
</dbReference>
<evidence type="ECO:0000313" key="10">
    <source>
        <dbReference type="Proteomes" id="UP000678499"/>
    </source>
</evidence>
<evidence type="ECO:0000256" key="6">
    <source>
        <dbReference type="ARBA" id="ARBA00023273"/>
    </source>
</evidence>
<feature type="domain" description="KCTD8/12/16 H1" evidence="8">
    <location>
        <begin position="238"/>
        <end position="287"/>
    </location>
</feature>
<dbReference type="EMBL" id="CAJPEX010004614">
    <property type="protein sequence ID" value="CAG0923126.1"/>
    <property type="molecule type" value="Genomic_DNA"/>
</dbReference>
<dbReference type="Pfam" id="PF02214">
    <property type="entry name" value="BTB_2"/>
    <property type="match status" value="1"/>
</dbReference>